<dbReference type="Gene3D" id="6.10.340.10">
    <property type="match status" value="1"/>
</dbReference>
<name>A0A1X7HN92_9BACL</name>
<dbReference type="PROSITE" id="PS50885">
    <property type="entry name" value="HAMP"/>
    <property type="match status" value="1"/>
</dbReference>
<evidence type="ECO:0000256" key="1">
    <source>
        <dbReference type="ARBA" id="ARBA00004236"/>
    </source>
</evidence>
<dbReference type="Gene3D" id="3.30.450.20">
    <property type="entry name" value="PAS domain"/>
    <property type="match status" value="1"/>
</dbReference>
<protein>
    <submittedName>
        <fullName evidence="11">Methyl-accepting chemotaxis protein</fullName>
    </submittedName>
</protein>
<dbReference type="SMART" id="SM00304">
    <property type="entry name" value="HAMP"/>
    <property type="match status" value="1"/>
</dbReference>
<feature type="transmembrane region" description="Helical" evidence="8">
    <location>
        <begin position="103"/>
        <end position="128"/>
    </location>
</feature>
<evidence type="ECO:0000256" key="3">
    <source>
        <dbReference type="ARBA" id="ARBA00023136"/>
    </source>
</evidence>
<feature type="compositionally biased region" description="Basic and acidic residues" evidence="7">
    <location>
        <begin position="51"/>
        <end position="67"/>
    </location>
</feature>
<keyword evidence="8" id="KW-1133">Transmembrane helix</keyword>
<reference evidence="11 12" key="1">
    <citation type="submission" date="2017-04" db="EMBL/GenBank/DDBJ databases">
        <authorList>
            <person name="Afonso C.L."/>
            <person name="Miller P.J."/>
            <person name="Scott M.A."/>
            <person name="Spackman E."/>
            <person name="Goraichik I."/>
            <person name="Dimitrov K.M."/>
            <person name="Suarez D.L."/>
            <person name="Swayne D.E."/>
        </authorList>
    </citation>
    <scope>NUCLEOTIDE SEQUENCE [LARGE SCALE GENOMIC DNA]</scope>
    <source>
        <strain evidence="11 12">N3/975</strain>
    </source>
</reference>
<comment type="subcellular location">
    <subcellularLocation>
        <location evidence="1">Cell membrane</location>
    </subcellularLocation>
</comment>
<dbReference type="SUPFAM" id="SSF58104">
    <property type="entry name" value="Methyl-accepting chemotaxis protein (MCP) signaling domain"/>
    <property type="match status" value="1"/>
</dbReference>
<accession>A0A1X7HN92</accession>
<keyword evidence="8" id="KW-0812">Transmembrane</keyword>
<keyword evidence="3 8" id="KW-0472">Membrane</keyword>
<dbReference type="PANTHER" id="PTHR32089:SF112">
    <property type="entry name" value="LYSOZYME-LIKE PROTEIN-RELATED"/>
    <property type="match status" value="1"/>
</dbReference>
<evidence type="ECO:0000313" key="11">
    <source>
        <dbReference type="EMBL" id="SMF88978.1"/>
    </source>
</evidence>
<comment type="similarity">
    <text evidence="5">Belongs to the methyl-accepting chemotaxis (MCP) protein family.</text>
</comment>
<feature type="region of interest" description="Disordered" evidence="7">
    <location>
        <begin position="49"/>
        <end position="83"/>
    </location>
</feature>
<feature type="domain" description="HAMP" evidence="10">
    <location>
        <begin position="411"/>
        <end position="463"/>
    </location>
</feature>
<dbReference type="SMART" id="SM00283">
    <property type="entry name" value="MA"/>
    <property type="match status" value="1"/>
</dbReference>
<dbReference type="Pfam" id="PF00672">
    <property type="entry name" value="HAMP"/>
    <property type="match status" value="1"/>
</dbReference>
<dbReference type="CDD" id="cd06225">
    <property type="entry name" value="HAMP"/>
    <property type="match status" value="1"/>
</dbReference>
<evidence type="ECO:0000256" key="2">
    <source>
        <dbReference type="ARBA" id="ARBA00022475"/>
    </source>
</evidence>
<evidence type="ECO:0000259" key="9">
    <source>
        <dbReference type="PROSITE" id="PS50111"/>
    </source>
</evidence>
<gene>
    <name evidence="11" type="ORF">SAMN05661091_4479</name>
</gene>
<sequence length="768" mass="85128">MTKKLGRLNYFCVKSQRKCYPTVEIRSSVLFLPHILKLIVVGEQQMGEVEQQDRKPKKEKKVKDQKNNKTVTSGSKGDRSGRSKLARLVQTAKQMRVNPANSVGIRLFLIFFIAIVMFVVVLGLLSYMKAKDTIEKNAANSNQQTIIQTSEKIDIILEKYENLGRQIFYDKELQKLLTSYNSNKLSDYDMFSTQKDIRDKLTNQITSDGYIKAIYIIPPKKNSVIAAGGTRNDVNGMLKEPWVAELEKGTKTLWLPTRTDEGTPYFSIARSLGSMNNLNDSYIFIIELAESVINEHLQNINLGTEGQLQLVSRDGKIISANDEKLSGTESLMTFMKNEPADKKTGSLSAHDVNANDVLAVYNTLEVNDWRLVGTIQTEELTKDAEGILTITMWAALADALIAILIGIWMVRMIARPLGKLNLLMKEGAKGNLNVRTNHRSNDEIGQLSASFNDMMEQITQLVQQTNNTAQDVLNTAVELTDASKKTALSAKEIAVATEEIANGASSLAVEAERGSDLTGNISRQMEIVVTANDEMGKSARHVERSSEHGTKHLNHLLEKTHQTEDMTRNMMRKVDGLKETTSSVVKVLDVLQNITKQTNILSLNATIEAARAGAAGRGFMVVADEIRQLADQSRQSIDMVSQITDRIMTEMNETVQVLLDANPLFKAQMDSVKETNDIFVSVQQQMGEFIERLDSVTDSIEGLNQSQIVLSEAMGNVSAVAEESSATSEEVASLSNEQQSVSNQLVNLSGKLENVSSELKATLSRFTL</sequence>
<feature type="transmembrane region" description="Helical" evidence="8">
    <location>
        <begin position="390"/>
        <end position="410"/>
    </location>
</feature>
<dbReference type="Gene3D" id="1.10.287.950">
    <property type="entry name" value="Methyl-accepting chemotaxis protein"/>
    <property type="match status" value="1"/>
</dbReference>
<feature type="domain" description="Methyl-accepting transducer" evidence="9">
    <location>
        <begin position="482"/>
        <end position="732"/>
    </location>
</feature>
<evidence type="ECO:0000256" key="5">
    <source>
        <dbReference type="ARBA" id="ARBA00029447"/>
    </source>
</evidence>
<evidence type="ECO:0000259" key="10">
    <source>
        <dbReference type="PROSITE" id="PS50885"/>
    </source>
</evidence>
<proteinExistence type="inferred from homology"/>
<dbReference type="GO" id="GO:0005886">
    <property type="term" value="C:plasma membrane"/>
    <property type="evidence" value="ECO:0007669"/>
    <property type="project" value="UniProtKB-SubCell"/>
</dbReference>
<dbReference type="EMBL" id="LT840184">
    <property type="protein sequence ID" value="SMF88978.1"/>
    <property type="molecule type" value="Genomic_DNA"/>
</dbReference>
<dbReference type="Pfam" id="PF00015">
    <property type="entry name" value="MCPsignal"/>
    <property type="match status" value="1"/>
</dbReference>
<evidence type="ECO:0000256" key="4">
    <source>
        <dbReference type="ARBA" id="ARBA00023224"/>
    </source>
</evidence>
<dbReference type="Proteomes" id="UP000192940">
    <property type="component" value="Chromosome I"/>
</dbReference>
<evidence type="ECO:0000256" key="8">
    <source>
        <dbReference type="SAM" id="Phobius"/>
    </source>
</evidence>
<keyword evidence="2" id="KW-1003">Cell membrane</keyword>
<dbReference type="InterPro" id="IPR003660">
    <property type="entry name" value="HAMP_dom"/>
</dbReference>
<dbReference type="InterPro" id="IPR004089">
    <property type="entry name" value="MCPsignal_dom"/>
</dbReference>
<evidence type="ECO:0000256" key="6">
    <source>
        <dbReference type="PROSITE-ProRule" id="PRU00284"/>
    </source>
</evidence>
<evidence type="ECO:0000313" key="12">
    <source>
        <dbReference type="Proteomes" id="UP000192940"/>
    </source>
</evidence>
<dbReference type="PROSITE" id="PS50111">
    <property type="entry name" value="CHEMOTAXIS_TRANSDUC_2"/>
    <property type="match status" value="1"/>
</dbReference>
<dbReference type="STRING" id="1313296.SAMN05661091_4479"/>
<dbReference type="AlphaFoldDB" id="A0A1X7HN92"/>
<organism evidence="11 12">
    <name type="scientific">Paenibacillus uliginis N3/975</name>
    <dbReference type="NCBI Taxonomy" id="1313296"/>
    <lineage>
        <taxon>Bacteria</taxon>
        <taxon>Bacillati</taxon>
        <taxon>Bacillota</taxon>
        <taxon>Bacilli</taxon>
        <taxon>Bacillales</taxon>
        <taxon>Paenibacillaceae</taxon>
        <taxon>Paenibacillus</taxon>
    </lineage>
</organism>
<keyword evidence="4 6" id="KW-0807">Transducer</keyword>
<dbReference type="GO" id="GO:0007165">
    <property type="term" value="P:signal transduction"/>
    <property type="evidence" value="ECO:0007669"/>
    <property type="project" value="UniProtKB-KW"/>
</dbReference>
<dbReference type="PANTHER" id="PTHR32089">
    <property type="entry name" value="METHYL-ACCEPTING CHEMOTAXIS PROTEIN MCPB"/>
    <property type="match status" value="1"/>
</dbReference>
<evidence type="ECO:0000256" key="7">
    <source>
        <dbReference type="SAM" id="MobiDB-lite"/>
    </source>
</evidence>
<keyword evidence="12" id="KW-1185">Reference proteome</keyword>